<dbReference type="InterPro" id="IPR023346">
    <property type="entry name" value="Lysozyme-like_dom_sf"/>
</dbReference>
<evidence type="ECO:0000313" key="5">
    <source>
        <dbReference type="Proteomes" id="UP000234950"/>
    </source>
</evidence>
<dbReference type="Gene3D" id="1.10.530.10">
    <property type="match status" value="1"/>
</dbReference>
<dbReference type="EMBL" id="PGVE01000072">
    <property type="protein sequence ID" value="PLS02483.1"/>
    <property type="molecule type" value="Genomic_DNA"/>
</dbReference>
<keyword evidence="2" id="KW-1133">Transmembrane helix</keyword>
<dbReference type="AlphaFoldDB" id="A0A2N5HAD9"/>
<dbReference type="PANTHER" id="PTHR34135:SF3">
    <property type="entry name" value="PNEUMOCOCCAL VACCINE ANTIGEN A"/>
    <property type="match status" value="1"/>
</dbReference>
<feature type="domain" description="CwlT-like lysozyme" evidence="3">
    <location>
        <begin position="35"/>
        <end position="186"/>
    </location>
</feature>
<evidence type="ECO:0000313" key="4">
    <source>
        <dbReference type="EMBL" id="PLS02483.1"/>
    </source>
</evidence>
<dbReference type="OrthoDB" id="9813368at2"/>
<protein>
    <recommendedName>
        <fullName evidence="3">CwlT-like lysozyme domain-containing protein</fullName>
    </recommendedName>
</protein>
<dbReference type="Pfam" id="PF13702">
    <property type="entry name" value="Lysozyme_like"/>
    <property type="match status" value="1"/>
</dbReference>
<dbReference type="Proteomes" id="UP000234950">
    <property type="component" value="Unassembled WGS sequence"/>
</dbReference>
<keyword evidence="2" id="KW-0472">Membrane</keyword>
<dbReference type="PANTHER" id="PTHR34135">
    <property type="entry name" value="LYSOZYME"/>
    <property type="match status" value="1"/>
</dbReference>
<accession>A0A2N5HAD9</accession>
<feature type="region of interest" description="Disordered" evidence="1">
    <location>
        <begin position="68"/>
        <end position="88"/>
    </location>
</feature>
<dbReference type="InterPro" id="IPR047194">
    <property type="entry name" value="CwlT-like_lysozyme"/>
</dbReference>
<organism evidence="4 5">
    <name type="scientific">Neobacillus cucumis</name>
    <dbReference type="NCBI Taxonomy" id="1740721"/>
    <lineage>
        <taxon>Bacteria</taxon>
        <taxon>Bacillati</taxon>
        <taxon>Bacillota</taxon>
        <taxon>Bacilli</taxon>
        <taxon>Bacillales</taxon>
        <taxon>Bacillaceae</taxon>
        <taxon>Neobacillus</taxon>
    </lineage>
</organism>
<reference evidence="4 5" key="1">
    <citation type="submission" date="2017-11" db="EMBL/GenBank/DDBJ databases">
        <title>Comparitive Functional Genomics of Dry Heat Resistant strains isolated from the Viking Spacecraft.</title>
        <authorList>
            <person name="Seuylemezian A."/>
            <person name="Cooper K."/>
            <person name="Vaishampayan P."/>
        </authorList>
    </citation>
    <scope>NUCLEOTIDE SEQUENCE [LARGE SCALE GENOMIC DNA]</scope>
    <source>
        <strain evidence="4 5">V32-6</strain>
    </source>
</reference>
<dbReference type="RefSeq" id="WP_101649859.1">
    <property type="nucleotide sequence ID" value="NZ_PGVE01000072.1"/>
</dbReference>
<evidence type="ECO:0000259" key="3">
    <source>
        <dbReference type="Pfam" id="PF13702"/>
    </source>
</evidence>
<dbReference type="GO" id="GO:0016052">
    <property type="term" value="P:carbohydrate catabolic process"/>
    <property type="evidence" value="ECO:0007669"/>
    <property type="project" value="TreeGrafter"/>
</dbReference>
<proteinExistence type="predicted"/>
<gene>
    <name evidence="4" type="ORF">CVD27_19735</name>
</gene>
<keyword evidence="2" id="KW-0812">Transmembrane</keyword>
<dbReference type="CDD" id="cd16891">
    <property type="entry name" value="CwlT-like"/>
    <property type="match status" value="1"/>
</dbReference>
<keyword evidence="5" id="KW-1185">Reference proteome</keyword>
<feature type="transmembrane region" description="Helical" evidence="2">
    <location>
        <begin position="7"/>
        <end position="25"/>
    </location>
</feature>
<evidence type="ECO:0000256" key="1">
    <source>
        <dbReference type="SAM" id="MobiDB-lite"/>
    </source>
</evidence>
<evidence type="ECO:0000256" key="2">
    <source>
        <dbReference type="SAM" id="Phobius"/>
    </source>
</evidence>
<name>A0A2N5HAD9_9BACI</name>
<sequence length="215" mass="25215">MRRKKKIQFILLFLIISALGILWVYHTIKQKTTEKNLIEYLPYISNELNNYHLSEFTPIILAIMDQESHGEGNDPMQSSESAGLKRNEINNPHDSIKQGIYHFTEMYKYGTKRQVDLNTIIQSYNMGPGYIDFVAEHGFKHSEKLAKSYSEIQVKKSPSLYTCGKNKWNFRYPYCFGDFSYANKINNRLSKIEQILKKNRVGDFSFEGIYFLFFA</sequence>
<comment type="caution">
    <text evidence="4">The sequence shown here is derived from an EMBL/GenBank/DDBJ whole genome shotgun (WGS) entry which is preliminary data.</text>
</comment>
<dbReference type="SUPFAM" id="SSF53955">
    <property type="entry name" value="Lysozyme-like"/>
    <property type="match status" value="1"/>
</dbReference>